<sequence>MLAAYHYHFSMLLQQQFTNWKSQFQRYQLLGALHHHHHHQPHHQWECPRYHKPCLSELKEKDKGTNPSLQDSYQK</sequence>
<organism evidence="1">
    <name type="scientific">Glycine max</name>
    <name type="common">Soybean</name>
    <name type="synonym">Glycine hispida</name>
    <dbReference type="NCBI Taxonomy" id="3847"/>
    <lineage>
        <taxon>Eukaryota</taxon>
        <taxon>Viridiplantae</taxon>
        <taxon>Streptophyta</taxon>
        <taxon>Embryophyta</taxon>
        <taxon>Tracheophyta</taxon>
        <taxon>Spermatophyta</taxon>
        <taxon>Magnoliopsida</taxon>
        <taxon>eudicotyledons</taxon>
        <taxon>Gunneridae</taxon>
        <taxon>Pentapetalae</taxon>
        <taxon>rosids</taxon>
        <taxon>fabids</taxon>
        <taxon>Fabales</taxon>
        <taxon>Fabaceae</taxon>
        <taxon>Papilionoideae</taxon>
        <taxon>50 kb inversion clade</taxon>
        <taxon>NPAAA clade</taxon>
        <taxon>indigoferoid/millettioid clade</taxon>
        <taxon>Phaseoleae</taxon>
        <taxon>Glycine</taxon>
        <taxon>Glycine subgen. Soja</taxon>
    </lineage>
</organism>
<dbReference type="EMBL" id="BT094948">
    <property type="protein sequence ID" value="ACU19236.1"/>
    <property type="molecule type" value="mRNA"/>
</dbReference>
<accession>C6TBN4</accession>
<feature type="non-terminal residue" evidence="1">
    <location>
        <position position="75"/>
    </location>
</feature>
<name>C6TBN4_SOYBN</name>
<reference evidence="1" key="1">
    <citation type="submission" date="2009-08" db="EMBL/GenBank/DDBJ databases">
        <authorList>
            <person name="Cheung F."/>
            <person name="Xiao Y."/>
            <person name="Chan A."/>
            <person name="Moskal W."/>
            <person name="Town C.D."/>
        </authorList>
    </citation>
    <scope>NUCLEOTIDE SEQUENCE</scope>
</reference>
<evidence type="ECO:0000313" key="1">
    <source>
        <dbReference type="EMBL" id="ACU19236.1"/>
    </source>
</evidence>
<dbReference type="AlphaFoldDB" id="C6TBN4"/>
<protein>
    <submittedName>
        <fullName evidence="1">Uncharacterized protein</fullName>
    </submittedName>
</protein>
<proteinExistence type="evidence at transcript level"/>